<feature type="region of interest" description="Disordered" evidence="12">
    <location>
        <begin position="203"/>
        <end position="228"/>
    </location>
</feature>
<dbReference type="EMBL" id="MWZD01000013">
    <property type="protein sequence ID" value="PRI12037.1"/>
    <property type="molecule type" value="Genomic_DNA"/>
</dbReference>
<keyword evidence="6 11" id="KW-0067">ATP-binding</keyword>
<dbReference type="GO" id="GO:0005886">
    <property type="term" value="C:plasma membrane"/>
    <property type="evidence" value="ECO:0007669"/>
    <property type="project" value="UniProtKB-SubCell"/>
</dbReference>
<keyword evidence="14" id="KW-1185">Reference proteome</keyword>
<dbReference type="OrthoDB" id="9788285at2"/>
<dbReference type="PANTHER" id="PTHR30042:SF2">
    <property type="entry name" value="POTASSIUM-TRANSPORTING ATPASE KDPC SUBUNIT"/>
    <property type="match status" value="1"/>
</dbReference>
<dbReference type="Pfam" id="PF02669">
    <property type="entry name" value="KdpC"/>
    <property type="match status" value="1"/>
</dbReference>
<comment type="function">
    <text evidence="11">Part of the high-affinity ATP-driven potassium transport (or Kdp) system, which catalyzes the hydrolysis of ATP coupled with the electrogenic transport of potassium into the cytoplasm. This subunit acts as a catalytic chaperone that increases the ATP-binding affinity of the ATP-hydrolyzing subunit KdpB by the formation of a transient KdpB/KdpC/ATP ternary complex.</text>
</comment>
<keyword evidence="7 11" id="KW-0630">Potassium</keyword>
<dbReference type="InterPro" id="IPR003820">
    <property type="entry name" value="KdpC"/>
</dbReference>
<keyword evidence="10 11" id="KW-0472">Membrane</keyword>
<dbReference type="NCBIfam" id="TIGR00681">
    <property type="entry name" value="kdpC"/>
    <property type="match status" value="1"/>
</dbReference>
<keyword evidence="1 11" id="KW-0813">Transport</keyword>
<dbReference type="Proteomes" id="UP000238650">
    <property type="component" value="Unassembled WGS sequence"/>
</dbReference>
<evidence type="ECO:0000313" key="13">
    <source>
        <dbReference type="EMBL" id="PRI12037.1"/>
    </source>
</evidence>
<name>A0A2S9QR13_9MICO</name>
<protein>
    <recommendedName>
        <fullName evidence="11">Potassium-transporting ATPase KdpC subunit</fullName>
    </recommendedName>
    <alternativeName>
        <fullName evidence="11">ATP phosphohydrolase [potassium-transporting] C chain</fullName>
    </alternativeName>
    <alternativeName>
        <fullName evidence="11">Potassium-binding and translocating subunit C</fullName>
    </alternativeName>
    <alternativeName>
        <fullName evidence="11">Potassium-translocating ATPase C chain</fullName>
    </alternativeName>
</protein>
<sequence length="259" mass="27513">MRRLTRRLLAEAWSGLRIMLICTVLLGIAYPLVVLGIGQFALPEQATGSLLRDEAGAVRGSSLIGQDFADADGDPLPQYFQPRPSAAGYDAAASLGSNLGSESAALAAQIEERRTQLAAFNGVAPEAVPPDALTASGSGLDPHISPAYARLQAARVAETRGLSLDEVERLVERCTSGPDLGLWGEARVNVVELNLALDGRVAARAPRRSAAPTPKRPPARSSRSVASEPGLLTNVNGWVEWFSQVHRPARDHRRSSPCP</sequence>
<evidence type="ECO:0000256" key="4">
    <source>
        <dbReference type="ARBA" id="ARBA00022692"/>
    </source>
</evidence>
<evidence type="ECO:0000256" key="2">
    <source>
        <dbReference type="ARBA" id="ARBA00022475"/>
    </source>
</evidence>
<evidence type="ECO:0000256" key="6">
    <source>
        <dbReference type="ARBA" id="ARBA00022840"/>
    </source>
</evidence>
<evidence type="ECO:0000256" key="1">
    <source>
        <dbReference type="ARBA" id="ARBA00022448"/>
    </source>
</evidence>
<comment type="similarity">
    <text evidence="11">Belongs to the KdpC family.</text>
</comment>
<dbReference type="GO" id="GO:0005524">
    <property type="term" value="F:ATP binding"/>
    <property type="evidence" value="ECO:0007669"/>
    <property type="project" value="UniProtKB-UniRule"/>
</dbReference>
<gene>
    <name evidence="11" type="primary">kdpC</name>
    <name evidence="13" type="ORF">B4915_02935</name>
</gene>
<organism evidence="13 14">
    <name type="scientific">Leucobacter massiliensis</name>
    <dbReference type="NCBI Taxonomy" id="1686285"/>
    <lineage>
        <taxon>Bacteria</taxon>
        <taxon>Bacillati</taxon>
        <taxon>Actinomycetota</taxon>
        <taxon>Actinomycetes</taxon>
        <taxon>Micrococcales</taxon>
        <taxon>Microbacteriaceae</taxon>
        <taxon>Leucobacter</taxon>
    </lineage>
</organism>
<evidence type="ECO:0000256" key="8">
    <source>
        <dbReference type="ARBA" id="ARBA00022989"/>
    </source>
</evidence>
<keyword evidence="9 11" id="KW-0406">Ion transport</keyword>
<keyword evidence="4 11" id="KW-0812">Transmembrane</keyword>
<proteinExistence type="inferred from homology"/>
<keyword evidence="2 11" id="KW-1003">Cell membrane</keyword>
<evidence type="ECO:0000313" key="14">
    <source>
        <dbReference type="Proteomes" id="UP000238650"/>
    </source>
</evidence>
<feature type="transmembrane region" description="Helical" evidence="11">
    <location>
        <begin position="20"/>
        <end position="42"/>
    </location>
</feature>
<dbReference type="AlphaFoldDB" id="A0A2S9QR13"/>
<evidence type="ECO:0000256" key="5">
    <source>
        <dbReference type="ARBA" id="ARBA00022741"/>
    </source>
</evidence>
<accession>A0A2S9QR13</accession>
<keyword evidence="8 11" id="KW-1133">Transmembrane helix</keyword>
<keyword evidence="5 11" id="KW-0547">Nucleotide-binding</keyword>
<keyword evidence="3 11" id="KW-0633">Potassium transport</keyword>
<dbReference type="PANTHER" id="PTHR30042">
    <property type="entry name" value="POTASSIUM-TRANSPORTING ATPASE C CHAIN"/>
    <property type="match status" value="1"/>
</dbReference>
<feature type="compositionally biased region" description="Low complexity" evidence="12">
    <location>
        <begin position="203"/>
        <end position="227"/>
    </location>
</feature>
<evidence type="ECO:0000256" key="10">
    <source>
        <dbReference type="ARBA" id="ARBA00023136"/>
    </source>
</evidence>
<comment type="subunit">
    <text evidence="11">The system is composed of three essential subunits: KdpA, KdpB and KdpC.</text>
</comment>
<dbReference type="NCBIfam" id="NF001454">
    <property type="entry name" value="PRK00315.1"/>
    <property type="match status" value="1"/>
</dbReference>
<evidence type="ECO:0000256" key="11">
    <source>
        <dbReference type="HAMAP-Rule" id="MF_00276"/>
    </source>
</evidence>
<evidence type="ECO:0000256" key="12">
    <source>
        <dbReference type="SAM" id="MobiDB-lite"/>
    </source>
</evidence>
<reference evidence="13 14" key="1">
    <citation type="journal article" date="2017" name="New Microbes New Infect">
        <title>Genome sequence of 'Leucobacter massiliensis' sp. nov. isolated from human pharynx after travel to the 2014 Hajj.</title>
        <authorList>
            <person name="Leangapichart T."/>
            <person name="Gautret P."/>
            <person name="Nguyen T.T."/>
            <person name="Armstrong N."/>
            <person name="Rolain J.M."/>
        </authorList>
    </citation>
    <scope>NUCLEOTIDE SEQUENCE [LARGE SCALE GENOMIC DNA]</scope>
    <source>
        <strain evidence="13 14">122RC15</strain>
    </source>
</reference>
<evidence type="ECO:0000256" key="3">
    <source>
        <dbReference type="ARBA" id="ARBA00022538"/>
    </source>
</evidence>
<evidence type="ECO:0000256" key="9">
    <source>
        <dbReference type="ARBA" id="ARBA00023065"/>
    </source>
</evidence>
<comment type="subcellular location">
    <subcellularLocation>
        <location evidence="11">Cell membrane</location>
        <topology evidence="11">Single-pass membrane protein</topology>
    </subcellularLocation>
</comment>
<dbReference type="HAMAP" id="MF_00276">
    <property type="entry name" value="KdpC"/>
    <property type="match status" value="1"/>
</dbReference>
<evidence type="ECO:0000256" key="7">
    <source>
        <dbReference type="ARBA" id="ARBA00022958"/>
    </source>
</evidence>
<dbReference type="GO" id="GO:0008556">
    <property type="term" value="F:P-type potassium transmembrane transporter activity"/>
    <property type="evidence" value="ECO:0007669"/>
    <property type="project" value="InterPro"/>
</dbReference>
<comment type="caution">
    <text evidence="13">The sequence shown here is derived from an EMBL/GenBank/DDBJ whole genome shotgun (WGS) entry which is preliminary data.</text>
</comment>